<dbReference type="RefSeq" id="WP_088915967.1">
    <property type="nucleotide sequence ID" value="NZ_CP018632.1"/>
</dbReference>
<dbReference type="GO" id="GO:0009252">
    <property type="term" value="P:peptidoglycan biosynthetic process"/>
    <property type="evidence" value="ECO:0007669"/>
    <property type="project" value="UniProtKB-UniPathway"/>
</dbReference>
<dbReference type="InterPro" id="IPR036365">
    <property type="entry name" value="PGBD-like_sf"/>
</dbReference>
<dbReference type="Proteomes" id="UP000250079">
    <property type="component" value="Chromosome"/>
</dbReference>
<feature type="compositionally biased region" description="Polar residues" evidence="8">
    <location>
        <begin position="44"/>
        <end position="65"/>
    </location>
</feature>
<sequence length="584" mass="65601">MQKNTNVWLLAGAIAAACFFNNALAADPEPRSEVQSFLDASKAADSTQSGRLESINQDAPSLSPRQSRKQLQLLANGGPWLNNRGTSGNSRQLIRAIQNAAHHGLNPESYGLDKILRTVESLNNSNRASIRASSLQQPAAGRSNEQLRSDLSAQMDQSFVQLATHLGQGVVDPRATQRMLFRDAPQIDTAALLDSIWSRQASVSAALNTAMPASAEYRRLTTHMRNLLTERAAGTVRPTLRQPVTLSASMSHKDVMTIKQRLVETRELPLNTPITPLFDSQLTIALQQFQKRHGLLPDGHVGRMTREALNRSIDDEIQAVALSLERWRWMPRELGQKHLFINIPDYRVEFRDGQEIKMSMVSVMGSEDHKTPAFSRDMSYMEFNPTWTVPESITNSELIPLEMRNPGYLVSRQFEFLQRVNNHVVVIAPESVTAADYQTKPFPYTLRQRGGPINALGRMKFMMPNPYAIYLHDTPEKQHFSFNQRAYSHGCIRLSDPDALATLLMKEDGYSAKEIRKALSDPETHRVRLRTHIPTHLTYMTTWIDADGDLQQRADVYHHDAALLIALQTSDTLLSILNQPIATL</sequence>
<evidence type="ECO:0000256" key="2">
    <source>
        <dbReference type="ARBA" id="ARBA00005992"/>
    </source>
</evidence>
<feature type="active site" description="Proton donor/acceptor" evidence="7">
    <location>
        <position position="472"/>
    </location>
</feature>
<organism evidence="11 12">
    <name type="scientific">Granulosicoccus antarcticus IMCC3135</name>
    <dbReference type="NCBI Taxonomy" id="1192854"/>
    <lineage>
        <taxon>Bacteria</taxon>
        <taxon>Pseudomonadati</taxon>
        <taxon>Pseudomonadota</taxon>
        <taxon>Gammaproteobacteria</taxon>
        <taxon>Chromatiales</taxon>
        <taxon>Granulosicoccaceae</taxon>
        <taxon>Granulosicoccus</taxon>
    </lineage>
</organism>
<dbReference type="KEGG" id="gai:IMCC3135_01500"/>
<evidence type="ECO:0000256" key="3">
    <source>
        <dbReference type="ARBA" id="ARBA00022679"/>
    </source>
</evidence>
<keyword evidence="12" id="KW-1185">Reference proteome</keyword>
<evidence type="ECO:0000313" key="12">
    <source>
        <dbReference type="Proteomes" id="UP000250079"/>
    </source>
</evidence>
<dbReference type="GO" id="GO:0016740">
    <property type="term" value="F:transferase activity"/>
    <property type="evidence" value="ECO:0007669"/>
    <property type="project" value="UniProtKB-KW"/>
</dbReference>
<dbReference type="EMBL" id="CP018632">
    <property type="protein sequence ID" value="ASJ70419.1"/>
    <property type="molecule type" value="Genomic_DNA"/>
</dbReference>
<dbReference type="GO" id="GO:0004180">
    <property type="term" value="F:carboxypeptidase activity"/>
    <property type="evidence" value="ECO:0007669"/>
    <property type="project" value="UniProtKB-ARBA"/>
</dbReference>
<dbReference type="Gene3D" id="1.10.101.10">
    <property type="entry name" value="PGBD-like superfamily/PGBD"/>
    <property type="match status" value="1"/>
</dbReference>
<evidence type="ECO:0000256" key="5">
    <source>
        <dbReference type="ARBA" id="ARBA00022984"/>
    </source>
</evidence>
<keyword evidence="6 7" id="KW-0961">Cell wall biogenesis/degradation</keyword>
<dbReference type="InterPro" id="IPR036366">
    <property type="entry name" value="PGBDSf"/>
</dbReference>
<dbReference type="PANTHER" id="PTHR41533:SF2">
    <property type="entry name" value="BLR7131 PROTEIN"/>
    <property type="match status" value="1"/>
</dbReference>
<dbReference type="UniPathway" id="UPA00219"/>
<feature type="chain" id="PRO_5016321499" description="L,D-TPase catalytic domain-containing protein" evidence="9">
    <location>
        <begin position="26"/>
        <end position="584"/>
    </location>
</feature>
<feature type="domain" description="L,D-TPase catalytic" evidence="10">
    <location>
        <begin position="337"/>
        <end position="515"/>
    </location>
</feature>
<name>A0A2Z2NH13_9GAMM</name>
<dbReference type="InterPro" id="IPR002477">
    <property type="entry name" value="Peptidoglycan-bd-like"/>
</dbReference>
<dbReference type="InterPro" id="IPR038063">
    <property type="entry name" value="Transpep_catalytic_dom"/>
</dbReference>
<dbReference type="InterPro" id="IPR045380">
    <property type="entry name" value="LD_TPept_scaffold_dom"/>
</dbReference>
<feature type="signal peptide" evidence="9">
    <location>
        <begin position="1"/>
        <end position="25"/>
    </location>
</feature>
<dbReference type="SUPFAM" id="SSF141523">
    <property type="entry name" value="L,D-transpeptidase catalytic domain-like"/>
    <property type="match status" value="1"/>
</dbReference>
<dbReference type="Pfam" id="PF01471">
    <property type="entry name" value="PG_binding_1"/>
    <property type="match status" value="1"/>
</dbReference>
<dbReference type="Gene3D" id="2.40.440.10">
    <property type="entry name" value="L,D-transpeptidase catalytic domain-like"/>
    <property type="match status" value="1"/>
</dbReference>
<dbReference type="GO" id="GO:0008360">
    <property type="term" value="P:regulation of cell shape"/>
    <property type="evidence" value="ECO:0007669"/>
    <property type="project" value="UniProtKB-UniRule"/>
</dbReference>
<comment type="similarity">
    <text evidence="2">Belongs to the YkuD family.</text>
</comment>
<feature type="region of interest" description="Disordered" evidence="8">
    <location>
        <begin position="40"/>
        <end position="67"/>
    </location>
</feature>
<dbReference type="PROSITE" id="PS51257">
    <property type="entry name" value="PROKAR_LIPOPROTEIN"/>
    <property type="match status" value="1"/>
</dbReference>
<dbReference type="InterPro" id="IPR052905">
    <property type="entry name" value="LD-transpeptidase_YkuD-like"/>
</dbReference>
<evidence type="ECO:0000313" key="11">
    <source>
        <dbReference type="EMBL" id="ASJ70419.1"/>
    </source>
</evidence>
<gene>
    <name evidence="11" type="ORF">IMCC3135_01500</name>
</gene>
<evidence type="ECO:0000256" key="9">
    <source>
        <dbReference type="SAM" id="SignalP"/>
    </source>
</evidence>
<reference evidence="11 12" key="1">
    <citation type="submission" date="2016-12" db="EMBL/GenBank/DDBJ databases">
        <authorList>
            <person name="Song W.-J."/>
            <person name="Kurnit D.M."/>
        </authorList>
    </citation>
    <scope>NUCLEOTIDE SEQUENCE [LARGE SCALE GENOMIC DNA]</scope>
    <source>
        <strain evidence="11 12">IMCC3135</strain>
    </source>
</reference>
<comment type="pathway">
    <text evidence="1 7">Cell wall biogenesis; peptidoglycan biosynthesis.</text>
</comment>
<keyword evidence="3" id="KW-0808">Transferase</keyword>
<accession>A0A2Z2NH13</accession>
<keyword evidence="5 7" id="KW-0573">Peptidoglycan synthesis</keyword>
<dbReference type="OrthoDB" id="9778545at2"/>
<evidence type="ECO:0000256" key="7">
    <source>
        <dbReference type="PROSITE-ProRule" id="PRU01373"/>
    </source>
</evidence>
<dbReference type="InterPro" id="IPR005490">
    <property type="entry name" value="LD_TPept_cat_dom"/>
</dbReference>
<keyword evidence="9" id="KW-0732">Signal</keyword>
<dbReference type="AlphaFoldDB" id="A0A2Z2NH13"/>
<dbReference type="Pfam" id="PF03734">
    <property type="entry name" value="YkuD"/>
    <property type="match status" value="1"/>
</dbReference>
<dbReference type="PANTHER" id="PTHR41533">
    <property type="entry name" value="L,D-TRANSPEPTIDASE HI_1667-RELATED"/>
    <property type="match status" value="1"/>
</dbReference>
<dbReference type="Pfam" id="PF20142">
    <property type="entry name" value="Scaffold"/>
    <property type="match status" value="1"/>
</dbReference>
<evidence type="ECO:0000256" key="6">
    <source>
        <dbReference type="ARBA" id="ARBA00023316"/>
    </source>
</evidence>
<dbReference type="CDD" id="cd16913">
    <property type="entry name" value="YkuD_like"/>
    <property type="match status" value="1"/>
</dbReference>
<dbReference type="PROSITE" id="PS52029">
    <property type="entry name" value="LD_TPASE"/>
    <property type="match status" value="1"/>
</dbReference>
<dbReference type="GO" id="GO:0071555">
    <property type="term" value="P:cell wall organization"/>
    <property type="evidence" value="ECO:0007669"/>
    <property type="project" value="UniProtKB-UniRule"/>
</dbReference>
<keyword evidence="4 7" id="KW-0133">Cell shape</keyword>
<feature type="active site" description="Nucleophile" evidence="7">
    <location>
        <position position="491"/>
    </location>
</feature>
<protein>
    <recommendedName>
        <fullName evidence="10">L,D-TPase catalytic domain-containing protein</fullName>
    </recommendedName>
</protein>
<evidence type="ECO:0000259" key="10">
    <source>
        <dbReference type="PROSITE" id="PS52029"/>
    </source>
</evidence>
<proteinExistence type="inferred from homology"/>
<dbReference type="SUPFAM" id="SSF47090">
    <property type="entry name" value="PGBD-like"/>
    <property type="match status" value="1"/>
</dbReference>
<evidence type="ECO:0000256" key="1">
    <source>
        <dbReference type="ARBA" id="ARBA00004752"/>
    </source>
</evidence>
<evidence type="ECO:0000256" key="4">
    <source>
        <dbReference type="ARBA" id="ARBA00022960"/>
    </source>
</evidence>
<evidence type="ECO:0000256" key="8">
    <source>
        <dbReference type="SAM" id="MobiDB-lite"/>
    </source>
</evidence>